<dbReference type="SUPFAM" id="SSF118290">
    <property type="entry name" value="WRKY DNA-binding domain"/>
    <property type="match status" value="1"/>
</dbReference>
<dbReference type="GO" id="GO:0043565">
    <property type="term" value="F:sequence-specific DNA binding"/>
    <property type="evidence" value="ECO:0007669"/>
    <property type="project" value="InterPro"/>
</dbReference>
<organism evidence="8 9">
    <name type="scientific">Brassica carinata</name>
    <name type="common">Ethiopian mustard</name>
    <name type="synonym">Abyssinian cabbage</name>
    <dbReference type="NCBI Taxonomy" id="52824"/>
    <lineage>
        <taxon>Eukaryota</taxon>
        <taxon>Viridiplantae</taxon>
        <taxon>Streptophyta</taxon>
        <taxon>Embryophyta</taxon>
        <taxon>Tracheophyta</taxon>
        <taxon>Spermatophyta</taxon>
        <taxon>Magnoliopsida</taxon>
        <taxon>eudicotyledons</taxon>
        <taxon>Gunneridae</taxon>
        <taxon>Pentapetalae</taxon>
        <taxon>rosids</taxon>
        <taxon>malvids</taxon>
        <taxon>Brassicales</taxon>
        <taxon>Brassicaceae</taxon>
        <taxon>Brassiceae</taxon>
        <taxon>Brassica</taxon>
    </lineage>
</organism>
<feature type="region of interest" description="Disordered" evidence="6">
    <location>
        <begin position="213"/>
        <end position="233"/>
    </location>
</feature>
<dbReference type="PANTHER" id="PTHR31221:SF261">
    <property type="entry name" value="OS03G0657400 PROTEIN"/>
    <property type="match status" value="1"/>
</dbReference>
<gene>
    <name evidence="8" type="ORF">Bca52824_017148</name>
</gene>
<keyword evidence="4" id="KW-0804">Transcription</keyword>
<feature type="domain" description="WRKY" evidence="7">
    <location>
        <begin position="274"/>
        <end position="339"/>
    </location>
</feature>
<dbReference type="OrthoDB" id="1103279at2759"/>
<evidence type="ECO:0000313" key="8">
    <source>
        <dbReference type="EMBL" id="KAG2314026.1"/>
    </source>
</evidence>
<comment type="caution">
    <text evidence="8">The sequence shown here is derived from an EMBL/GenBank/DDBJ whole genome shotgun (WGS) entry which is preliminary data.</text>
</comment>
<accession>A0A8X7VMG7</accession>
<keyword evidence="2" id="KW-0805">Transcription regulation</keyword>
<evidence type="ECO:0000313" key="9">
    <source>
        <dbReference type="Proteomes" id="UP000886595"/>
    </source>
</evidence>
<sequence>MSDYVGNFIDDWSPLSSPSIREVLANLDQNDNALETISETFPQTNLSTYPQSEQISGGLCDRMAARLGFYIPPLEIESISHSPILVISPGFSLSPLLQSPNMLSSSSQESNNFFNIYIYIYIIPPCPIPNDEPPETVEISGGAHATIIISNNDLPHQPVDVDLHSQGGSGDIPTEESNYVTSHEPNDDPIGAPLIPSFDSEVVAETDVMNLISLESGSEDDDKDREYNQEEDNVEDHNIVEEPLSRKRRKNVASNMIGVTRQNKTQRVLIQVESEEDHPGDGFRWRKYGQKVVVGNANPRSYYRCTYTGCKVRKYVERSIDNVKLVVATYDGIHEHVPPPECISKYSTKNLSGSSISQDRSNQTLGLDMLSSSVLASQLFPSPLAPQLNMIPSLPVNQNHGFMNRDDETNNRVISDGTELYKVIRERLFLFFWFQPRW</sequence>
<dbReference type="Gene3D" id="2.20.25.80">
    <property type="entry name" value="WRKY domain"/>
    <property type="match status" value="1"/>
</dbReference>
<dbReference type="GO" id="GO:0003700">
    <property type="term" value="F:DNA-binding transcription factor activity"/>
    <property type="evidence" value="ECO:0007669"/>
    <property type="project" value="InterPro"/>
</dbReference>
<evidence type="ECO:0000259" key="7">
    <source>
        <dbReference type="PROSITE" id="PS50811"/>
    </source>
</evidence>
<dbReference type="Proteomes" id="UP000886595">
    <property type="component" value="Unassembled WGS sequence"/>
</dbReference>
<comment type="subcellular location">
    <subcellularLocation>
        <location evidence="1">Nucleus</location>
    </subcellularLocation>
</comment>
<dbReference type="InterPro" id="IPR003657">
    <property type="entry name" value="WRKY_dom"/>
</dbReference>
<dbReference type="AlphaFoldDB" id="A0A8X7VMG7"/>
<proteinExistence type="predicted"/>
<evidence type="ECO:0000256" key="5">
    <source>
        <dbReference type="ARBA" id="ARBA00023242"/>
    </source>
</evidence>
<dbReference type="SMART" id="SM00774">
    <property type="entry name" value="WRKY"/>
    <property type="match status" value="1"/>
</dbReference>
<dbReference type="Pfam" id="PF03106">
    <property type="entry name" value="WRKY"/>
    <property type="match status" value="1"/>
</dbReference>
<dbReference type="EMBL" id="JAAMPC010000004">
    <property type="protein sequence ID" value="KAG2314026.1"/>
    <property type="molecule type" value="Genomic_DNA"/>
</dbReference>
<evidence type="ECO:0000256" key="1">
    <source>
        <dbReference type="ARBA" id="ARBA00004123"/>
    </source>
</evidence>
<evidence type="ECO:0000256" key="6">
    <source>
        <dbReference type="SAM" id="MobiDB-lite"/>
    </source>
</evidence>
<dbReference type="InterPro" id="IPR044810">
    <property type="entry name" value="WRKY_plant"/>
</dbReference>
<protein>
    <recommendedName>
        <fullName evidence="7">WRKY domain-containing protein</fullName>
    </recommendedName>
</protein>
<name>A0A8X7VMG7_BRACI</name>
<evidence type="ECO:0000256" key="4">
    <source>
        <dbReference type="ARBA" id="ARBA00023163"/>
    </source>
</evidence>
<evidence type="ECO:0000256" key="2">
    <source>
        <dbReference type="ARBA" id="ARBA00023015"/>
    </source>
</evidence>
<evidence type="ECO:0000256" key="3">
    <source>
        <dbReference type="ARBA" id="ARBA00023125"/>
    </source>
</evidence>
<dbReference type="InterPro" id="IPR036576">
    <property type="entry name" value="WRKY_dom_sf"/>
</dbReference>
<feature type="compositionally biased region" description="Acidic residues" evidence="6">
    <location>
        <begin position="217"/>
        <end position="233"/>
    </location>
</feature>
<keyword evidence="9" id="KW-1185">Reference proteome</keyword>
<reference evidence="8 9" key="1">
    <citation type="submission" date="2020-02" db="EMBL/GenBank/DDBJ databases">
        <authorList>
            <person name="Ma Q."/>
            <person name="Huang Y."/>
            <person name="Song X."/>
            <person name="Pei D."/>
        </authorList>
    </citation>
    <scope>NUCLEOTIDE SEQUENCE [LARGE SCALE GENOMIC DNA]</scope>
    <source>
        <strain evidence="8">Sxm20200214</strain>
        <tissue evidence="8">Leaf</tissue>
    </source>
</reference>
<dbReference type="PANTHER" id="PTHR31221">
    <property type="entry name" value="WRKY TRANSCRIPTION FACTOR PROTEIN 1-RELATED"/>
    <property type="match status" value="1"/>
</dbReference>
<dbReference type="PROSITE" id="PS50811">
    <property type="entry name" value="WRKY"/>
    <property type="match status" value="1"/>
</dbReference>
<keyword evidence="5" id="KW-0539">Nucleus</keyword>
<dbReference type="GO" id="GO:0005634">
    <property type="term" value="C:nucleus"/>
    <property type="evidence" value="ECO:0007669"/>
    <property type="project" value="UniProtKB-SubCell"/>
</dbReference>
<feature type="region of interest" description="Disordered" evidence="6">
    <location>
        <begin position="166"/>
        <end position="194"/>
    </location>
</feature>
<keyword evidence="3" id="KW-0238">DNA-binding</keyword>